<gene>
    <name evidence="1" type="ORF">G1C98_0608</name>
</gene>
<dbReference type="AlphaFoldDB" id="A0A7Y0ET00"/>
<reference evidence="1 2" key="1">
    <citation type="submission" date="2020-02" db="EMBL/GenBank/DDBJ databases">
        <title>Characterization of phylogenetic diversity of novel bifidobacterial species isolated in Czech ZOOs.</title>
        <authorList>
            <person name="Lugli G.A."/>
            <person name="Vera N.B."/>
            <person name="Ventura M."/>
        </authorList>
    </citation>
    <scope>NUCLEOTIDE SEQUENCE [LARGE SCALE GENOMIC DNA]</scope>
    <source>
        <strain evidence="1 2">DSM 109960</strain>
    </source>
</reference>
<evidence type="ECO:0000313" key="2">
    <source>
        <dbReference type="Proteomes" id="UP000529710"/>
    </source>
</evidence>
<dbReference type="EMBL" id="JAAIIF010000006">
    <property type="protein sequence ID" value="NMM95872.1"/>
    <property type="molecule type" value="Genomic_DNA"/>
</dbReference>
<evidence type="ECO:0000313" key="1">
    <source>
        <dbReference type="EMBL" id="NMM95872.1"/>
    </source>
</evidence>
<comment type="caution">
    <text evidence="1">The sequence shown here is derived from an EMBL/GenBank/DDBJ whole genome shotgun (WGS) entry which is preliminary data.</text>
</comment>
<proteinExistence type="predicted"/>
<accession>A0A7Y0ET00</accession>
<dbReference type="RefSeq" id="WP_169079102.1">
    <property type="nucleotide sequence ID" value="NZ_JAAIIF010000006.1"/>
</dbReference>
<name>A0A7Y0ET00_9BIFI</name>
<dbReference type="Proteomes" id="UP000529710">
    <property type="component" value="Unassembled WGS sequence"/>
</dbReference>
<organism evidence="1 2">
    <name type="scientific">Bifidobacterium erythrocebi</name>
    <dbReference type="NCBI Taxonomy" id="2675325"/>
    <lineage>
        <taxon>Bacteria</taxon>
        <taxon>Bacillati</taxon>
        <taxon>Actinomycetota</taxon>
        <taxon>Actinomycetes</taxon>
        <taxon>Bifidobacteriales</taxon>
        <taxon>Bifidobacteriaceae</taxon>
        <taxon>Bifidobacterium</taxon>
    </lineage>
</organism>
<protein>
    <submittedName>
        <fullName evidence="1">Uncharacterized protein</fullName>
    </submittedName>
</protein>
<sequence length="170" mass="18381">MSAQQKAALERAVQNGGKVSQSDYERAWSDYKQCIVDKGYSAPELYKYSSGVYALPTYDTPDGTTSEQQKSSKRLNEDLSACGTLHVTDINTVYKLQIGNPGLSTDTSAVAVDCLRRENVKPKSYTAEQLDKDLASAKGGLTNNAKALNCLVISGINAAPSNAPVWHPFE</sequence>
<keyword evidence="2" id="KW-1185">Reference proteome</keyword>